<evidence type="ECO:0000256" key="2">
    <source>
        <dbReference type="ARBA" id="ARBA00022801"/>
    </source>
</evidence>
<comment type="caution">
    <text evidence="5">The sequence shown here is derived from an EMBL/GenBank/DDBJ whole genome shotgun (WGS) entry which is preliminary data.</text>
</comment>
<dbReference type="InterPro" id="IPR020045">
    <property type="entry name" value="DNA_polI_H3TH"/>
</dbReference>
<evidence type="ECO:0000256" key="1">
    <source>
        <dbReference type="ARBA" id="ARBA00022722"/>
    </source>
</evidence>
<dbReference type="InterPro" id="IPR002421">
    <property type="entry name" value="5-3_exonuclease"/>
</dbReference>
<dbReference type="InterPro" id="IPR020046">
    <property type="entry name" value="5-3_exonucl_a-hlix_arch_N"/>
</dbReference>
<dbReference type="InterPro" id="IPR036279">
    <property type="entry name" value="5-3_exonuclease_C_sf"/>
</dbReference>
<organism evidence="5 6">
    <name type="scientific">Candidatus Woesebacteria bacterium RIFCSPHIGHO2_01_FULL_40_22</name>
    <dbReference type="NCBI Taxonomy" id="1802499"/>
    <lineage>
        <taxon>Bacteria</taxon>
        <taxon>Candidatus Woeseibacteriota</taxon>
    </lineage>
</organism>
<protein>
    <recommendedName>
        <fullName evidence="4">5'-3' exonuclease domain-containing protein</fullName>
    </recommendedName>
</protein>
<dbReference type="InterPro" id="IPR008918">
    <property type="entry name" value="HhH2"/>
</dbReference>
<dbReference type="CDD" id="cd09859">
    <property type="entry name" value="PIN_53EXO"/>
    <property type="match status" value="1"/>
</dbReference>
<dbReference type="Gene3D" id="3.40.50.1010">
    <property type="entry name" value="5'-nuclease"/>
    <property type="match status" value="1"/>
</dbReference>
<dbReference type="InterPro" id="IPR029060">
    <property type="entry name" value="PIN-like_dom_sf"/>
</dbReference>
<sequence>MSKLVLIDGNAILHRAYHALPPLIAKDGKPINAVYGLISMLLGLIQTLRPTHIAFCFDRKEPTFRKKAFVSYQAQRPAMDDDLSSQFEKARKVIRAMNIPVYSKAGFEADDVIGTLAFQSTNNLKHITNNKSSVISHKLIDEVVIVTGDRDILQLVDERIKVYLPIKGVSEGKVYDKNDVFLKMGCTPPQIVDYKALVGDPSDNYPGVPGIGPKTATALLAKYGSFENIYKQLSEISPSTRKKLEDGRKSGEMSYHLAKIVTNVDVDVDLSTAEKWKVDGDEVLKTFSEFGFKTLTGRVKKVGKELETEKQLTLI</sequence>
<reference evidence="5 6" key="1">
    <citation type="journal article" date="2016" name="Nat. Commun.">
        <title>Thousands of microbial genomes shed light on interconnected biogeochemical processes in an aquifer system.</title>
        <authorList>
            <person name="Anantharaman K."/>
            <person name="Brown C.T."/>
            <person name="Hug L.A."/>
            <person name="Sharon I."/>
            <person name="Castelle C.J."/>
            <person name="Probst A.J."/>
            <person name="Thomas B.C."/>
            <person name="Singh A."/>
            <person name="Wilkins M.J."/>
            <person name="Karaoz U."/>
            <person name="Brodie E.L."/>
            <person name="Williams K.H."/>
            <person name="Hubbard S.S."/>
            <person name="Banfield J.F."/>
        </authorList>
    </citation>
    <scope>NUCLEOTIDE SEQUENCE [LARGE SCALE GENOMIC DNA]</scope>
</reference>
<dbReference type="SUPFAM" id="SSF88723">
    <property type="entry name" value="PIN domain-like"/>
    <property type="match status" value="1"/>
</dbReference>
<dbReference type="PANTHER" id="PTHR42646:SF2">
    <property type="entry name" value="5'-3' EXONUCLEASE FAMILY PROTEIN"/>
    <property type="match status" value="1"/>
</dbReference>
<dbReference type="GO" id="GO:0003677">
    <property type="term" value="F:DNA binding"/>
    <property type="evidence" value="ECO:0007669"/>
    <property type="project" value="UniProtKB-KW"/>
</dbReference>
<keyword evidence="3" id="KW-0238">DNA-binding</keyword>
<evidence type="ECO:0000313" key="5">
    <source>
        <dbReference type="EMBL" id="OGM26763.1"/>
    </source>
</evidence>
<dbReference type="EMBL" id="MGGL01000009">
    <property type="protein sequence ID" value="OGM26763.1"/>
    <property type="molecule type" value="Genomic_DNA"/>
</dbReference>
<feature type="domain" description="5'-3' exonuclease" evidence="4">
    <location>
        <begin position="2"/>
        <end position="277"/>
    </location>
</feature>
<dbReference type="InterPro" id="IPR038969">
    <property type="entry name" value="FEN"/>
</dbReference>
<name>A0A1F7YHI9_9BACT</name>
<dbReference type="SMART" id="SM00475">
    <property type="entry name" value="53EXOc"/>
    <property type="match status" value="1"/>
</dbReference>
<proteinExistence type="predicted"/>
<evidence type="ECO:0000313" key="6">
    <source>
        <dbReference type="Proteomes" id="UP000179221"/>
    </source>
</evidence>
<keyword evidence="2" id="KW-0378">Hydrolase</keyword>
<evidence type="ECO:0000256" key="3">
    <source>
        <dbReference type="ARBA" id="ARBA00023125"/>
    </source>
</evidence>
<dbReference type="Pfam" id="PF01367">
    <property type="entry name" value="5_3_exonuc"/>
    <property type="match status" value="1"/>
</dbReference>
<dbReference type="GO" id="GO:0017108">
    <property type="term" value="F:5'-flap endonuclease activity"/>
    <property type="evidence" value="ECO:0007669"/>
    <property type="project" value="InterPro"/>
</dbReference>
<dbReference type="GO" id="GO:0033567">
    <property type="term" value="P:DNA replication, Okazaki fragment processing"/>
    <property type="evidence" value="ECO:0007669"/>
    <property type="project" value="InterPro"/>
</dbReference>
<dbReference type="Pfam" id="PF02739">
    <property type="entry name" value="5_3_exonuc_N"/>
    <property type="match status" value="1"/>
</dbReference>
<keyword evidence="1" id="KW-0540">Nuclease</keyword>
<dbReference type="FunFam" id="1.10.150.20:FF:000003">
    <property type="entry name" value="DNA polymerase I"/>
    <property type="match status" value="1"/>
</dbReference>
<dbReference type="AlphaFoldDB" id="A0A1F7YHI9"/>
<dbReference type="SUPFAM" id="SSF47807">
    <property type="entry name" value="5' to 3' exonuclease, C-terminal subdomain"/>
    <property type="match status" value="1"/>
</dbReference>
<dbReference type="GO" id="GO:0008409">
    <property type="term" value="F:5'-3' exonuclease activity"/>
    <property type="evidence" value="ECO:0007669"/>
    <property type="project" value="InterPro"/>
</dbReference>
<accession>A0A1F7YHI9</accession>
<evidence type="ECO:0000259" key="4">
    <source>
        <dbReference type="SMART" id="SM00475"/>
    </source>
</evidence>
<dbReference type="Gene3D" id="1.10.150.20">
    <property type="entry name" value="5' to 3' exonuclease, C-terminal subdomain"/>
    <property type="match status" value="1"/>
</dbReference>
<dbReference type="CDD" id="cd09898">
    <property type="entry name" value="H3TH_53EXO"/>
    <property type="match status" value="1"/>
</dbReference>
<dbReference type="PANTHER" id="PTHR42646">
    <property type="entry name" value="FLAP ENDONUCLEASE XNI"/>
    <property type="match status" value="1"/>
</dbReference>
<dbReference type="Proteomes" id="UP000179221">
    <property type="component" value="Unassembled WGS sequence"/>
</dbReference>
<gene>
    <name evidence="5" type="ORF">A2628_04360</name>
</gene>
<dbReference type="SMART" id="SM00279">
    <property type="entry name" value="HhH2"/>
    <property type="match status" value="1"/>
</dbReference>